<dbReference type="Proteomes" id="UP001558613">
    <property type="component" value="Unassembled WGS sequence"/>
</dbReference>
<reference evidence="2 3" key="1">
    <citation type="submission" date="2023-09" db="EMBL/GenBank/DDBJ databases">
        <authorList>
            <person name="Wang M."/>
        </authorList>
    </citation>
    <scope>NUCLEOTIDE SEQUENCE [LARGE SCALE GENOMIC DNA]</scope>
    <source>
        <strain evidence="2">GT-2023</strain>
        <tissue evidence="2">Liver</tissue>
    </source>
</reference>
<comment type="caution">
    <text evidence="2">The sequence shown here is derived from an EMBL/GenBank/DDBJ whole genome shotgun (WGS) entry which is preliminary data.</text>
</comment>
<dbReference type="PANTHER" id="PTHR46599:SF3">
    <property type="entry name" value="PIGGYBAC TRANSPOSABLE ELEMENT-DERIVED PROTEIN 4"/>
    <property type="match status" value="1"/>
</dbReference>
<protein>
    <recommendedName>
        <fullName evidence="1">PiggyBac transposable element-derived protein domain-containing protein</fullName>
    </recommendedName>
</protein>
<keyword evidence="3" id="KW-1185">Reference proteome</keyword>
<dbReference type="EMBL" id="JAYMGO010000003">
    <property type="protein sequence ID" value="KAL1277287.1"/>
    <property type="molecule type" value="Genomic_DNA"/>
</dbReference>
<sequence length="126" mass="14218">MDTREVSVCSTIHSAFTGDTVQKSVKTQDTWRTKTFPCPPLVTAFNQHMGGIDLSDQLLQYYTTQHKAMKCRRDAVPVLQNIKSQIEELLEASHGLENVSRQIHEIVTRFALCAAPWECGRMQGLP</sequence>
<accession>A0ABR3NKH4</accession>
<evidence type="ECO:0000259" key="1">
    <source>
        <dbReference type="Pfam" id="PF13843"/>
    </source>
</evidence>
<dbReference type="InterPro" id="IPR029526">
    <property type="entry name" value="PGBD"/>
</dbReference>
<dbReference type="Pfam" id="PF13843">
    <property type="entry name" value="DDE_Tnp_1_7"/>
    <property type="match status" value="1"/>
</dbReference>
<evidence type="ECO:0000313" key="2">
    <source>
        <dbReference type="EMBL" id="KAL1277287.1"/>
    </source>
</evidence>
<evidence type="ECO:0000313" key="3">
    <source>
        <dbReference type="Proteomes" id="UP001558613"/>
    </source>
</evidence>
<feature type="domain" description="PiggyBac transposable element-derived protein" evidence="1">
    <location>
        <begin position="3"/>
        <end position="71"/>
    </location>
</feature>
<organism evidence="2 3">
    <name type="scientific">Cirrhinus molitorella</name>
    <name type="common">mud carp</name>
    <dbReference type="NCBI Taxonomy" id="172907"/>
    <lineage>
        <taxon>Eukaryota</taxon>
        <taxon>Metazoa</taxon>
        <taxon>Chordata</taxon>
        <taxon>Craniata</taxon>
        <taxon>Vertebrata</taxon>
        <taxon>Euteleostomi</taxon>
        <taxon>Actinopterygii</taxon>
        <taxon>Neopterygii</taxon>
        <taxon>Teleostei</taxon>
        <taxon>Ostariophysi</taxon>
        <taxon>Cypriniformes</taxon>
        <taxon>Cyprinidae</taxon>
        <taxon>Labeoninae</taxon>
        <taxon>Labeonini</taxon>
        <taxon>Cirrhinus</taxon>
    </lineage>
</organism>
<proteinExistence type="predicted"/>
<gene>
    <name evidence="2" type="ORF">QQF64_023960</name>
</gene>
<dbReference type="PANTHER" id="PTHR46599">
    <property type="entry name" value="PIGGYBAC TRANSPOSABLE ELEMENT-DERIVED PROTEIN 4"/>
    <property type="match status" value="1"/>
</dbReference>
<name>A0ABR3NKH4_9TELE</name>